<keyword evidence="8" id="KW-0492">Microsome</keyword>
<protein>
    <recommendedName>
        <fullName evidence="17">Cytochrome P450</fullName>
    </recommendedName>
</protein>
<dbReference type="GO" id="GO:0016705">
    <property type="term" value="F:oxidoreductase activity, acting on paired donors, with incorporation or reduction of molecular oxygen"/>
    <property type="evidence" value="ECO:0007669"/>
    <property type="project" value="InterPro"/>
</dbReference>
<keyword evidence="9 14" id="KW-0560">Oxidoreductase</keyword>
<dbReference type="InterPro" id="IPR001128">
    <property type="entry name" value="Cyt_P450"/>
</dbReference>
<dbReference type="InterPro" id="IPR050196">
    <property type="entry name" value="Cytochrome_P450_Monoox"/>
</dbReference>
<evidence type="ECO:0008006" key="17">
    <source>
        <dbReference type="Google" id="ProtNLM"/>
    </source>
</evidence>
<evidence type="ECO:0000256" key="2">
    <source>
        <dbReference type="ARBA" id="ARBA00004174"/>
    </source>
</evidence>
<comment type="cofactor">
    <cofactor evidence="1 13">
        <name>heme</name>
        <dbReference type="ChEBI" id="CHEBI:30413"/>
    </cofactor>
</comment>
<dbReference type="GO" id="GO:0005789">
    <property type="term" value="C:endoplasmic reticulum membrane"/>
    <property type="evidence" value="ECO:0007669"/>
    <property type="project" value="UniProtKB-SubCell"/>
</dbReference>
<comment type="subcellular location">
    <subcellularLocation>
        <location evidence="3">Endoplasmic reticulum membrane</location>
        <topology evidence="3">Peripheral membrane protein</topology>
    </subcellularLocation>
    <subcellularLocation>
        <location evidence="2">Microsome membrane</location>
        <topology evidence="2">Peripheral membrane protein</topology>
    </subcellularLocation>
</comment>
<keyword evidence="5 13" id="KW-0349">Heme</keyword>
<evidence type="ECO:0000256" key="12">
    <source>
        <dbReference type="ARBA" id="ARBA00023136"/>
    </source>
</evidence>
<dbReference type="GO" id="GO:0005506">
    <property type="term" value="F:iron ion binding"/>
    <property type="evidence" value="ECO:0007669"/>
    <property type="project" value="InterPro"/>
</dbReference>
<dbReference type="PANTHER" id="PTHR24291">
    <property type="entry name" value="CYTOCHROME P450 FAMILY 4"/>
    <property type="match status" value="1"/>
</dbReference>
<evidence type="ECO:0000256" key="13">
    <source>
        <dbReference type="PIRSR" id="PIRSR602401-1"/>
    </source>
</evidence>
<dbReference type="SUPFAM" id="SSF48264">
    <property type="entry name" value="Cytochrome P450"/>
    <property type="match status" value="1"/>
</dbReference>
<evidence type="ECO:0000313" key="16">
    <source>
        <dbReference type="Proteomes" id="UP001367676"/>
    </source>
</evidence>
<keyword evidence="12" id="KW-0472">Membrane</keyword>
<evidence type="ECO:0000256" key="8">
    <source>
        <dbReference type="ARBA" id="ARBA00022848"/>
    </source>
</evidence>
<dbReference type="InterPro" id="IPR017972">
    <property type="entry name" value="Cyt_P450_CS"/>
</dbReference>
<keyword evidence="16" id="KW-1185">Reference proteome</keyword>
<evidence type="ECO:0000256" key="7">
    <source>
        <dbReference type="ARBA" id="ARBA00022824"/>
    </source>
</evidence>
<gene>
    <name evidence="15" type="ORF">V9T40_006269</name>
</gene>
<reference evidence="15 16" key="1">
    <citation type="submission" date="2024-03" db="EMBL/GenBank/DDBJ databases">
        <title>Adaptation during the transition from Ophiocordyceps entomopathogen to insect associate is accompanied by gene loss and intensified selection.</title>
        <authorList>
            <person name="Ward C.M."/>
            <person name="Onetto C.A."/>
            <person name="Borneman A.R."/>
        </authorList>
    </citation>
    <scope>NUCLEOTIDE SEQUENCE [LARGE SCALE GENOMIC DNA]</scope>
    <source>
        <strain evidence="15">AWRI1</strain>
        <tissue evidence="15">Single Adult Female</tissue>
    </source>
</reference>
<dbReference type="EMBL" id="JBBCAQ010000014">
    <property type="protein sequence ID" value="KAK7598034.1"/>
    <property type="molecule type" value="Genomic_DNA"/>
</dbReference>
<dbReference type="PROSITE" id="PS00086">
    <property type="entry name" value="CYTOCHROME_P450"/>
    <property type="match status" value="1"/>
</dbReference>
<evidence type="ECO:0000256" key="1">
    <source>
        <dbReference type="ARBA" id="ARBA00001971"/>
    </source>
</evidence>
<dbReference type="InterPro" id="IPR002401">
    <property type="entry name" value="Cyt_P450_E_grp-I"/>
</dbReference>
<organism evidence="15 16">
    <name type="scientific">Parthenolecanium corni</name>
    <dbReference type="NCBI Taxonomy" id="536013"/>
    <lineage>
        <taxon>Eukaryota</taxon>
        <taxon>Metazoa</taxon>
        <taxon>Ecdysozoa</taxon>
        <taxon>Arthropoda</taxon>
        <taxon>Hexapoda</taxon>
        <taxon>Insecta</taxon>
        <taxon>Pterygota</taxon>
        <taxon>Neoptera</taxon>
        <taxon>Paraneoptera</taxon>
        <taxon>Hemiptera</taxon>
        <taxon>Sternorrhyncha</taxon>
        <taxon>Coccoidea</taxon>
        <taxon>Coccidae</taxon>
        <taxon>Parthenolecanium</taxon>
    </lineage>
</organism>
<evidence type="ECO:0000256" key="9">
    <source>
        <dbReference type="ARBA" id="ARBA00023002"/>
    </source>
</evidence>
<evidence type="ECO:0000256" key="10">
    <source>
        <dbReference type="ARBA" id="ARBA00023004"/>
    </source>
</evidence>
<dbReference type="PRINTS" id="PR00385">
    <property type="entry name" value="P450"/>
</dbReference>
<keyword evidence="6 13" id="KW-0479">Metal-binding</keyword>
<sequence length="217" mass="24631">MNGAEKLQMRESKQMPPQIRGSETIRVTLANCLLCLAACQEIQEKLYAEINQLFGTDPRPAEESDFKNLPYLDQVIRETLRLFAIIPAIPRQIENDTQIGAHLYPKDTILIVNIAGIHHNPKLYPEPYKFNPDNFTPEAVSKRHRHSSIPFSAGPRNCIGKEFAQLMMKLSLVALLRTFSFHTSIKLEDIKLKPGPVETISGGYPIRIKLRDEGARR</sequence>
<dbReference type="PANTHER" id="PTHR24291:SF189">
    <property type="entry name" value="CYTOCHROME P450 4C3-RELATED"/>
    <property type="match status" value="1"/>
</dbReference>
<evidence type="ECO:0000256" key="14">
    <source>
        <dbReference type="RuleBase" id="RU000461"/>
    </source>
</evidence>
<accession>A0AAN9TLY9</accession>
<evidence type="ECO:0000256" key="11">
    <source>
        <dbReference type="ARBA" id="ARBA00023033"/>
    </source>
</evidence>
<proteinExistence type="inferred from homology"/>
<comment type="caution">
    <text evidence="15">The sequence shown here is derived from an EMBL/GenBank/DDBJ whole genome shotgun (WGS) entry which is preliminary data.</text>
</comment>
<dbReference type="InterPro" id="IPR036396">
    <property type="entry name" value="Cyt_P450_sf"/>
</dbReference>
<keyword evidence="10 13" id="KW-0408">Iron</keyword>
<dbReference type="Gene3D" id="1.10.630.10">
    <property type="entry name" value="Cytochrome P450"/>
    <property type="match status" value="1"/>
</dbReference>
<dbReference type="PRINTS" id="PR00463">
    <property type="entry name" value="EP450I"/>
</dbReference>
<feature type="binding site" description="axial binding residue" evidence="13">
    <location>
        <position position="158"/>
    </location>
    <ligand>
        <name>heme</name>
        <dbReference type="ChEBI" id="CHEBI:30413"/>
    </ligand>
    <ligandPart>
        <name>Fe</name>
        <dbReference type="ChEBI" id="CHEBI:18248"/>
    </ligandPart>
</feature>
<evidence type="ECO:0000256" key="3">
    <source>
        <dbReference type="ARBA" id="ARBA00004406"/>
    </source>
</evidence>
<evidence type="ECO:0000256" key="6">
    <source>
        <dbReference type="ARBA" id="ARBA00022723"/>
    </source>
</evidence>
<dbReference type="Pfam" id="PF00067">
    <property type="entry name" value="p450"/>
    <property type="match status" value="1"/>
</dbReference>
<evidence type="ECO:0000313" key="15">
    <source>
        <dbReference type="EMBL" id="KAK7598034.1"/>
    </source>
</evidence>
<name>A0AAN9TLY9_9HEMI</name>
<dbReference type="GO" id="GO:0020037">
    <property type="term" value="F:heme binding"/>
    <property type="evidence" value="ECO:0007669"/>
    <property type="project" value="InterPro"/>
</dbReference>
<dbReference type="Proteomes" id="UP001367676">
    <property type="component" value="Unassembled WGS sequence"/>
</dbReference>
<evidence type="ECO:0000256" key="4">
    <source>
        <dbReference type="ARBA" id="ARBA00010617"/>
    </source>
</evidence>
<comment type="similarity">
    <text evidence="4 14">Belongs to the cytochrome P450 family.</text>
</comment>
<dbReference type="AlphaFoldDB" id="A0AAN9TLY9"/>
<dbReference type="GO" id="GO:0004497">
    <property type="term" value="F:monooxygenase activity"/>
    <property type="evidence" value="ECO:0007669"/>
    <property type="project" value="UniProtKB-KW"/>
</dbReference>
<keyword evidence="11 14" id="KW-0503">Monooxygenase</keyword>
<evidence type="ECO:0000256" key="5">
    <source>
        <dbReference type="ARBA" id="ARBA00022617"/>
    </source>
</evidence>
<keyword evidence="7" id="KW-0256">Endoplasmic reticulum</keyword>